<evidence type="ECO:0000313" key="2">
    <source>
        <dbReference type="EMBL" id="MBV7255798.1"/>
    </source>
</evidence>
<keyword evidence="3" id="KW-1185">Reference proteome</keyword>
<dbReference type="EMBL" id="JAGSPA010000001">
    <property type="protein sequence ID" value="MBV7255798.1"/>
    <property type="molecule type" value="Genomic_DNA"/>
</dbReference>
<dbReference type="Proteomes" id="UP000722336">
    <property type="component" value="Unassembled WGS sequence"/>
</dbReference>
<keyword evidence="1" id="KW-0732">Signal</keyword>
<dbReference type="RefSeq" id="WP_218444168.1">
    <property type="nucleotide sequence ID" value="NZ_JAGSPA010000001.1"/>
</dbReference>
<protein>
    <submittedName>
        <fullName evidence="2">Uncharacterized protein</fullName>
    </submittedName>
</protein>
<feature type="signal peptide" evidence="1">
    <location>
        <begin position="1"/>
        <end position="23"/>
    </location>
</feature>
<evidence type="ECO:0000313" key="3">
    <source>
        <dbReference type="Proteomes" id="UP000722336"/>
    </source>
</evidence>
<reference evidence="2 3" key="1">
    <citation type="submission" date="2021-04" db="EMBL/GenBank/DDBJ databases">
        <authorList>
            <person name="Pira H."/>
            <person name="Risdian C."/>
            <person name="Wink J."/>
        </authorList>
    </citation>
    <scope>NUCLEOTIDE SEQUENCE [LARGE SCALE GENOMIC DNA]</scope>
    <source>
        <strain evidence="2 3">WHA3</strain>
    </source>
</reference>
<sequence>MHVHLALCSVLTLGIAAPVAAQAANMWSYFTDAEKTSLVDTVRIEGKDPEPLIAGFSGLFPPDVPAIAAAAEAGLSSHFADSGLCTDAVVAARPRPHPLMNDIRAGNMVRARQISRAFLVDADVMACGDVSRASIVLLETADGFLSVLPIPGGSETWLTLRQDLIGRVSLYMAVRLQEDCAPEQMKETFRIENSDVAERADLGPRIFGGYLTGRWTEQWQISACGHSFNFEMKLTADGKGGAYFSLTDLNDPARKNARPVE</sequence>
<proteinExistence type="predicted"/>
<gene>
    <name evidence="2" type="ORF">KCG44_03245</name>
</gene>
<evidence type="ECO:0000256" key="1">
    <source>
        <dbReference type="SAM" id="SignalP"/>
    </source>
</evidence>
<organism evidence="2 3">
    <name type="scientific">Pacificimonas pallii</name>
    <dbReference type="NCBI Taxonomy" id="2827236"/>
    <lineage>
        <taxon>Bacteria</taxon>
        <taxon>Pseudomonadati</taxon>
        <taxon>Pseudomonadota</taxon>
        <taxon>Alphaproteobacteria</taxon>
        <taxon>Sphingomonadales</taxon>
        <taxon>Sphingosinicellaceae</taxon>
        <taxon>Pacificimonas</taxon>
    </lineage>
</organism>
<name>A0ABS6SCH1_9SPHN</name>
<accession>A0ABS6SCH1</accession>
<feature type="chain" id="PRO_5046504225" evidence="1">
    <location>
        <begin position="24"/>
        <end position="261"/>
    </location>
</feature>
<comment type="caution">
    <text evidence="2">The sequence shown here is derived from an EMBL/GenBank/DDBJ whole genome shotgun (WGS) entry which is preliminary data.</text>
</comment>